<name>A0AAV2BV91_9ARAC</name>
<comment type="caution">
    <text evidence="8">The sequence shown here is derived from an EMBL/GenBank/DDBJ whole genome shotgun (WGS) entry which is preliminary data.</text>
</comment>
<dbReference type="CDD" id="cd10210">
    <property type="entry name" value="ASKHA_NBD_Arp6"/>
    <property type="match status" value="1"/>
</dbReference>
<comment type="similarity">
    <text evidence="3">Belongs to the actin family. ARP6 subfamily.</text>
</comment>
<evidence type="ECO:0000313" key="9">
    <source>
        <dbReference type="Proteomes" id="UP001497382"/>
    </source>
</evidence>
<evidence type="ECO:0000256" key="1">
    <source>
        <dbReference type="ARBA" id="ARBA00004123"/>
    </source>
</evidence>
<gene>
    <name evidence="8" type="ORF">LARSCL_LOCUS21226</name>
</gene>
<accession>A0AAV2BV91</accession>
<dbReference type="Pfam" id="PF00022">
    <property type="entry name" value="Actin"/>
    <property type="match status" value="1"/>
</dbReference>
<proteinExistence type="inferred from homology"/>
<comment type="subcellular location">
    <subcellularLocation>
        <location evidence="2">Cytoplasm</location>
        <location evidence="2">Cytoskeleton</location>
    </subcellularLocation>
    <subcellularLocation>
        <location evidence="1">Nucleus</location>
    </subcellularLocation>
</comment>
<dbReference type="Gene3D" id="2.30.36.70">
    <property type="entry name" value="Actin, Chain A, domain 2"/>
    <property type="match status" value="1"/>
</dbReference>
<evidence type="ECO:0000256" key="6">
    <source>
        <dbReference type="ARBA" id="ARBA00023242"/>
    </source>
</evidence>
<organism evidence="8 9">
    <name type="scientific">Larinioides sclopetarius</name>
    <dbReference type="NCBI Taxonomy" id="280406"/>
    <lineage>
        <taxon>Eukaryota</taxon>
        <taxon>Metazoa</taxon>
        <taxon>Ecdysozoa</taxon>
        <taxon>Arthropoda</taxon>
        <taxon>Chelicerata</taxon>
        <taxon>Arachnida</taxon>
        <taxon>Araneae</taxon>
        <taxon>Araneomorphae</taxon>
        <taxon>Entelegynae</taxon>
        <taxon>Araneoidea</taxon>
        <taxon>Araneidae</taxon>
        <taxon>Larinioides</taxon>
    </lineage>
</organism>
<dbReference type="GO" id="GO:0005856">
    <property type="term" value="C:cytoskeleton"/>
    <property type="evidence" value="ECO:0007669"/>
    <property type="project" value="UniProtKB-SubCell"/>
</dbReference>
<dbReference type="PANTHER" id="PTHR11937">
    <property type="entry name" value="ACTIN"/>
    <property type="match status" value="1"/>
</dbReference>
<evidence type="ECO:0000256" key="7">
    <source>
        <dbReference type="ARBA" id="ARBA00074635"/>
    </source>
</evidence>
<dbReference type="Proteomes" id="UP001497382">
    <property type="component" value="Unassembled WGS sequence"/>
</dbReference>
<keyword evidence="4" id="KW-0963">Cytoplasm</keyword>
<dbReference type="InterPro" id="IPR004000">
    <property type="entry name" value="Actin"/>
</dbReference>
<dbReference type="SUPFAM" id="SSF53067">
    <property type="entry name" value="Actin-like ATPase domain"/>
    <property type="match status" value="2"/>
</dbReference>
<keyword evidence="9" id="KW-1185">Reference proteome</keyword>
<dbReference type="FunFam" id="3.90.640.10:FF:000014">
    <property type="entry name" value="Putative actin-related protein 6"/>
    <property type="match status" value="1"/>
</dbReference>
<evidence type="ECO:0000256" key="3">
    <source>
        <dbReference type="ARBA" id="ARBA00005665"/>
    </source>
</evidence>
<dbReference type="GO" id="GO:0005634">
    <property type="term" value="C:nucleus"/>
    <property type="evidence" value="ECO:0007669"/>
    <property type="project" value="UniProtKB-SubCell"/>
</dbReference>
<evidence type="ECO:0000313" key="8">
    <source>
        <dbReference type="EMBL" id="CAL1299223.1"/>
    </source>
</evidence>
<protein>
    <recommendedName>
        <fullName evidence="7">Actin-related protein 6</fullName>
    </recommendedName>
</protein>
<evidence type="ECO:0000256" key="5">
    <source>
        <dbReference type="ARBA" id="ARBA00023212"/>
    </source>
</evidence>
<dbReference type="InterPro" id="IPR043129">
    <property type="entry name" value="ATPase_NBD"/>
</dbReference>
<dbReference type="Gene3D" id="3.30.420.40">
    <property type="match status" value="2"/>
</dbReference>
<dbReference type="SMART" id="SM00268">
    <property type="entry name" value="ACTIN"/>
    <property type="match status" value="1"/>
</dbReference>
<evidence type="ECO:0000256" key="4">
    <source>
        <dbReference type="ARBA" id="ARBA00022490"/>
    </source>
</evidence>
<keyword evidence="6" id="KW-0539">Nucleus</keyword>
<dbReference type="AlphaFoldDB" id="A0AAV2BV91"/>
<dbReference type="EMBL" id="CAXIEN010000490">
    <property type="protein sequence ID" value="CAL1299223.1"/>
    <property type="molecule type" value="Genomic_DNA"/>
</dbReference>
<reference evidence="8 9" key="1">
    <citation type="submission" date="2024-04" db="EMBL/GenBank/DDBJ databases">
        <authorList>
            <person name="Rising A."/>
            <person name="Reimegard J."/>
            <person name="Sonavane S."/>
            <person name="Akerstrom W."/>
            <person name="Nylinder S."/>
            <person name="Hedman E."/>
            <person name="Kallberg Y."/>
        </authorList>
    </citation>
    <scope>NUCLEOTIDE SEQUENCE [LARGE SCALE GENOMIC DNA]</scope>
</reference>
<dbReference type="Gene3D" id="3.90.640.10">
    <property type="entry name" value="Actin, Chain A, domain 4"/>
    <property type="match status" value="1"/>
</dbReference>
<keyword evidence="5" id="KW-0206">Cytoskeleton</keyword>
<sequence>MPSVSEMATNVFVLDNGGYTVKAGFSTDSEPRIIPNCVTKAKSERRRQFIGTQLDECKDFSGLYYSYACTRGYVLNWDVEKQIWDHIFGPDHFKVDFKETCLVVTEPYFSFMTMQEAMVEAAFEDYKFHSMYAANRKYILQAATLSAYKSQKTSNEMCCLVVDSGFSFTHIVPCIKGKKLRNSTRRIDVGGKIMTNHLKEIISYRQLNVMDETYVMNQVKEDVCYVALDPDKDLKMAEKRGKENTIVRDYVLPDYTIIKRGYVRPPEETTGKPKENEQLIRMNNERFSVPEILFHPGSIHIPEMGITEAIIYCIETCPEEIQPHMYKNILLTGGNACFPGFRDRVYQDVRAEAHHLFDVNVTLPDNPITTAWEGGTMIPSDPEFHKLIVTRKQYEENGLHFCVEKFDV</sequence>
<evidence type="ECO:0000256" key="2">
    <source>
        <dbReference type="ARBA" id="ARBA00004245"/>
    </source>
</evidence>
<dbReference type="FunFam" id="2.30.36.70:FF:000003">
    <property type="entry name" value="Actin-related protein 6"/>
    <property type="match status" value="1"/>
</dbReference>